<dbReference type="Gene3D" id="3.50.50.60">
    <property type="entry name" value="FAD/NAD(P)-binding domain"/>
    <property type="match status" value="1"/>
</dbReference>
<dbReference type="SUPFAM" id="SSF54427">
    <property type="entry name" value="NTF2-like"/>
    <property type="match status" value="1"/>
</dbReference>
<sequence>MAAVDAVPPSERVVPGSVNIPIAEWPATMTSESVDAAAVASKIMSDFNQSLERKDHKAIADLFVENGYWRDHLCLTWDLRTAKGKDKIITFLENGHHLLKIDLDESSPSYAPQVAPLRGDGSVNGVQFFTNVTTQQGSGRGIVRLVEDAGQWKIWTFFTSMGGLSGHEEPLGLNRASGVEHGALAGRKSWLDRRVEENNFEHGEPDVLIIGSGQAGLSVHARLKMLGVPALTIDVNDEVGGSWRNRYHQLVLHDPIWYDHMPYISFPKFWPVFTPKDKLAEFLKSYAQMLELNVWNNTTLESSSWDDSKKEWTVVLKRRHRDGREETRTMHPKHIVQSTGHSGKKNYPQFKGMENFKGDVLCHSSEFNGAKKDAKGRKAVVIGSCNSALDISQDFYENGYDVTIIQRSTTAVISSKAAMELLLGQLYSEDGPPTEDADLLVWSLPSEVAKAHHADANELQEARDRKMLKGLNDAGFKTDRGPMKTGIFFKYLQRGGGYYIDVGTSQLIADGRIKVKHGVGVREILARAVRLDDGTELEADEIVCATGYQNMRTATEAIFGDEVASKVQTVWGFDEEGETRTMWKRSGHPGLWLHGGNLAMCRYFSRIVALQIKAQLLGY</sequence>
<dbReference type="InterPro" id="IPR036188">
    <property type="entry name" value="FAD/NAD-bd_sf"/>
</dbReference>
<evidence type="ECO:0000313" key="4">
    <source>
        <dbReference type="Proteomes" id="UP000294003"/>
    </source>
</evidence>
<keyword evidence="4" id="KW-1185">Reference proteome</keyword>
<accession>A0ABY0H4N7</accession>
<dbReference type="Pfam" id="PF13738">
    <property type="entry name" value="Pyr_redox_3"/>
    <property type="match status" value="1"/>
</dbReference>
<evidence type="ECO:0000313" key="3">
    <source>
        <dbReference type="EMBL" id="RYO84082.1"/>
    </source>
</evidence>
<proteinExistence type="predicted"/>
<dbReference type="PRINTS" id="PR00411">
    <property type="entry name" value="PNDRDTASEI"/>
</dbReference>
<evidence type="ECO:0000256" key="1">
    <source>
        <dbReference type="ARBA" id="ARBA00023002"/>
    </source>
</evidence>
<keyword evidence="1" id="KW-0560">Oxidoreductase</keyword>
<comment type="caution">
    <text evidence="3">The sequence shown here is derived from an EMBL/GenBank/DDBJ whole genome shotgun (WGS) entry which is preliminary data.</text>
</comment>
<reference evidence="3 4" key="1">
    <citation type="submission" date="2018-06" db="EMBL/GenBank/DDBJ databases">
        <title>Complete Genomes of Monosporascus.</title>
        <authorList>
            <person name="Robinson A.J."/>
            <person name="Natvig D.O."/>
        </authorList>
    </citation>
    <scope>NUCLEOTIDE SEQUENCE [LARGE SCALE GENOMIC DNA]</scope>
    <source>
        <strain evidence="3 4">CBS 609.92</strain>
    </source>
</reference>
<organism evidence="3 4">
    <name type="scientific">Monosporascus cannonballus</name>
    <dbReference type="NCBI Taxonomy" id="155416"/>
    <lineage>
        <taxon>Eukaryota</taxon>
        <taxon>Fungi</taxon>
        <taxon>Dikarya</taxon>
        <taxon>Ascomycota</taxon>
        <taxon>Pezizomycotina</taxon>
        <taxon>Sordariomycetes</taxon>
        <taxon>Xylariomycetidae</taxon>
        <taxon>Xylariales</taxon>
        <taxon>Xylariales incertae sedis</taxon>
        <taxon>Monosporascus</taxon>
    </lineage>
</organism>
<gene>
    <name evidence="3" type="ORF">DL762_005828</name>
</gene>
<dbReference type="PANTHER" id="PTHR43539">
    <property type="entry name" value="FLAVIN-BINDING MONOOXYGENASE-LIKE PROTEIN (AFU_ORTHOLOGUE AFUA_4G09220)"/>
    <property type="match status" value="1"/>
</dbReference>
<dbReference type="PANTHER" id="PTHR43539:SF68">
    <property type="entry name" value="FLAVIN-BINDING MONOOXYGENASE-LIKE PROTEIN (AFU_ORTHOLOGUE AFUA_4G09220)"/>
    <property type="match status" value="1"/>
</dbReference>
<protein>
    <recommendedName>
        <fullName evidence="5">FAD/NAD(P)-binding domain-containing protein</fullName>
    </recommendedName>
</protein>
<evidence type="ECO:0008006" key="5">
    <source>
        <dbReference type="Google" id="ProtNLM"/>
    </source>
</evidence>
<dbReference type="Proteomes" id="UP000294003">
    <property type="component" value="Unassembled WGS sequence"/>
</dbReference>
<feature type="region of interest" description="Disordered" evidence="2">
    <location>
        <begin position="323"/>
        <end position="344"/>
    </location>
</feature>
<dbReference type="SUPFAM" id="SSF51905">
    <property type="entry name" value="FAD/NAD(P)-binding domain"/>
    <property type="match status" value="1"/>
</dbReference>
<name>A0ABY0H4N7_9PEZI</name>
<dbReference type="EMBL" id="QJNS01000172">
    <property type="protein sequence ID" value="RYO84082.1"/>
    <property type="molecule type" value="Genomic_DNA"/>
</dbReference>
<evidence type="ECO:0000256" key="2">
    <source>
        <dbReference type="SAM" id="MobiDB-lite"/>
    </source>
</evidence>
<dbReference type="InterPro" id="IPR032710">
    <property type="entry name" value="NTF2-like_dom_sf"/>
</dbReference>
<dbReference type="InterPro" id="IPR050982">
    <property type="entry name" value="Auxin_biosynth/cation_transpt"/>
</dbReference>